<comment type="caution">
    <text evidence="10">The sequence shown here is derived from an EMBL/GenBank/DDBJ whole genome shotgun (WGS) entry which is preliminary data.</text>
</comment>
<dbReference type="InterPro" id="IPR005122">
    <property type="entry name" value="Uracil-DNA_glycosylase-like"/>
</dbReference>
<feature type="region of interest" description="Disordered" evidence="8">
    <location>
        <begin position="1"/>
        <end position="32"/>
    </location>
</feature>
<dbReference type="SUPFAM" id="SSF52141">
    <property type="entry name" value="Uracil-DNA glycosylase-like"/>
    <property type="match status" value="1"/>
</dbReference>
<dbReference type="STRING" id="1324957.K933_10145"/>
<keyword evidence="5" id="KW-0408">Iron</keyword>
<keyword evidence="1" id="KW-0004">4Fe-4S</keyword>
<evidence type="ECO:0000256" key="7">
    <source>
        <dbReference type="ARBA" id="ARBA00023204"/>
    </source>
</evidence>
<evidence type="ECO:0000256" key="2">
    <source>
        <dbReference type="ARBA" id="ARBA00022723"/>
    </source>
</evidence>
<dbReference type="eggNOG" id="arCOG00905">
    <property type="taxonomic scope" value="Archaea"/>
</dbReference>
<proteinExistence type="predicted"/>
<feature type="compositionally biased region" description="Basic and acidic residues" evidence="8">
    <location>
        <begin position="18"/>
        <end position="32"/>
    </location>
</feature>
<organism evidence="10 11">
    <name type="scientific">Candidatus Halobonum tyrrellensis G22</name>
    <dbReference type="NCBI Taxonomy" id="1324957"/>
    <lineage>
        <taxon>Archaea</taxon>
        <taxon>Methanobacteriati</taxon>
        <taxon>Methanobacteriota</taxon>
        <taxon>Stenosarchaea group</taxon>
        <taxon>Halobacteria</taxon>
        <taxon>Halobacteriales</taxon>
        <taxon>Haloferacaceae</taxon>
        <taxon>Candidatus Halobonum</taxon>
    </lineage>
</organism>
<dbReference type="SMART" id="SM00987">
    <property type="entry name" value="UreE_C"/>
    <property type="match status" value="1"/>
</dbReference>
<keyword evidence="7" id="KW-0234">DNA repair</keyword>
<evidence type="ECO:0000256" key="3">
    <source>
        <dbReference type="ARBA" id="ARBA00022763"/>
    </source>
</evidence>
<accession>V4HJX3</accession>
<evidence type="ECO:0000313" key="11">
    <source>
        <dbReference type="Proteomes" id="UP000017840"/>
    </source>
</evidence>
<name>V4HJX3_9EURY</name>
<dbReference type="PANTHER" id="PTHR33693:SF1">
    <property type="entry name" value="TYPE-4 URACIL-DNA GLYCOSYLASE"/>
    <property type="match status" value="1"/>
</dbReference>
<evidence type="ECO:0000259" key="9">
    <source>
        <dbReference type="SMART" id="SM00986"/>
    </source>
</evidence>
<dbReference type="Pfam" id="PF03167">
    <property type="entry name" value="UDG"/>
    <property type="match status" value="1"/>
</dbReference>
<keyword evidence="2" id="KW-0479">Metal-binding</keyword>
<evidence type="ECO:0000313" key="10">
    <source>
        <dbReference type="EMBL" id="ESP88219.1"/>
    </source>
</evidence>
<sequence length="229" mass="24622">MSRDGGAGDDDGEPNADSEPRSESEIAHPDADDRFVVRPGCRRCPALVESRTCISWGNGPRDASVFVVGEAPGAGDPDAPVWKGGNHTGFAYTSSHSGRRVRRLVAAVGYGGDAYYTNAVKCFPEGDDGSNREPTDAELRNCRSHLETELDAVEPAVVVATGKHATTTVLAFEGRELDGFLDSVCEPLDCPTLGVTLLPVLHPSYQEVWLSRLGLSEAEYRERIAEHLP</sequence>
<dbReference type="Gene3D" id="3.40.470.10">
    <property type="entry name" value="Uracil-DNA glycosylase-like domain"/>
    <property type="match status" value="1"/>
</dbReference>
<evidence type="ECO:0000256" key="6">
    <source>
        <dbReference type="ARBA" id="ARBA00023014"/>
    </source>
</evidence>
<keyword evidence="6" id="KW-0411">Iron-sulfur</keyword>
<feature type="compositionally biased region" description="Acidic residues" evidence="8">
    <location>
        <begin position="7"/>
        <end position="16"/>
    </location>
</feature>
<dbReference type="GO" id="GO:0051539">
    <property type="term" value="F:4 iron, 4 sulfur cluster binding"/>
    <property type="evidence" value="ECO:0007669"/>
    <property type="project" value="UniProtKB-KW"/>
</dbReference>
<evidence type="ECO:0000256" key="4">
    <source>
        <dbReference type="ARBA" id="ARBA00022801"/>
    </source>
</evidence>
<reference evidence="10 11" key="1">
    <citation type="journal article" date="2013" name="Genome Announc.">
        <title>Draft Genome Sequence of 'Candidatus Halobonum tyrrellensis' Strain G22, Isolated from the Hypersaline Waters of Lake Tyrrell, Australia.</title>
        <authorList>
            <person name="Ugalde J.A."/>
            <person name="Narasingarao P."/>
            <person name="Kuo S."/>
            <person name="Podell S."/>
            <person name="Allen E.E."/>
        </authorList>
    </citation>
    <scope>NUCLEOTIDE SEQUENCE [LARGE SCALE GENOMIC DNA]</scope>
    <source>
        <strain evidence="10 11">G22</strain>
    </source>
</reference>
<protein>
    <submittedName>
        <fullName evidence="10">Uracil-DNA glycosylase</fullName>
    </submittedName>
</protein>
<evidence type="ECO:0000256" key="8">
    <source>
        <dbReference type="SAM" id="MobiDB-lite"/>
    </source>
</evidence>
<evidence type="ECO:0000256" key="1">
    <source>
        <dbReference type="ARBA" id="ARBA00022485"/>
    </source>
</evidence>
<dbReference type="GO" id="GO:0046872">
    <property type="term" value="F:metal ion binding"/>
    <property type="evidence" value="ECO:0007669"/>
    <property type="project" value="UniProtKB-KW"/>
</dbReference>
<dbReference type="AlphaFoldDB" id="V4HJX3"/>
<dbReference type="EMBL" id="ASGZ01000032">
    <property type="protein sequence ID" value="ESP88219.1"/>
    <property type="molecule type" value="Genomic_DNA"/>
</dbReference>
<dbReference type="InterPro" id="IPR051536">
    <property type="entry name" value="UDG_Type-4/5"/>
</dbReference>
<dbReference type="PATRIC" id="fig|1324957.4.peg.2059"/>
<dbReference type="InterPro" id="IPR036895">
    <property type="entry name" value="Uracil-DNA_glycosylase-like_sf"/>
</dbReference>
<gene>
    <name evidence="10" type="ORF">K933_10145</name>
</gene>
<dbReference type="GO" id="GO:0097506">
    <property type="term" value="F:deaminated base DNA N-glycosylase activity"/>
    <property type="evidence" value="ECO:0007669"/>
    <property type="project" value="UniProtKB-ARBA"/>
</dbReference>
<feature type="domain" description="Uracil-DNA glycosylase-like" evidence="9">
    <location>
        <begin position="56"/>
        <end position="225"/>
    </location>
</feature>
<keyword evidence="3" id="KW-0227">DNA damage</keyword>
<keyword evidence="4" id="KW-0378">Hydrolase</keyword>
<dbReference type="Proteomes" id="UP000017840">
    <property type="component" value="Unassembled WGS sequence"/>
</dbReference>
<keyword evidence="11" id="KW-1185">Reference proteome</keyword>
<dbReference type="SMART" id="SM00986">
    <property type="entry name" value="UDG"/>
    <property type="match status" value="1"/>
</dbReference>
<dbReference type="PANTHER" id="PTHR33693">
    <property type="entry name" value="TYPE-5 URACIL-DNA GLYCOSYLASE"/>
    <property type="match status" value="1"/>
</dbReference>
<evidence type="ECO:0000256" key="5">
    <source>
        <dbReference type="ARBA" id="ARBA00023004"/>
    </source>
</evidence>
<dbReference type="GO" id="GO:0006281">
    <property type="term" value="P:DNA repair"/>
    <property type="evidence" value="ECO:0007669"/>
    <property type="project" value="UniProtKB-KW"/>
</dbReference>